<evidence type="ECO:0000256" key="3">
    <source>
        <dbReference type="ARBA" id="ARBA00005525"/>
    </source>
</evidence>
<dbReference type="GO" id="GO:0004735">
    <property type="term" value="F:pyrroline-5-carboxylate reductase activity"/>
    <property type="evidence" value="ECO:0007669"/>
    <property type="project" value="UniProtKB-EC"/>
</dbReference>
<feature type="domain" description="Pyrroline-5-carboxylate reductase catalytic N-terminal" evidence="15">
    <location>
        <begin position="6"/>
        <end position="100"/>
    </location>
</feature>
<dbReference type="InterPro" id="IPR036291">
    <property type="entry name" value="NAD(P)-bd_dom_sf"/>
</dbReference>
<accession>A0A1J1HJ17</accession>
<reference evidence="17 18" key="1">
    <citation type="submission" date="2015-04" db="EMBL/GenBank/DDBJ databases">
        <authorList>
            <person name="Syromyatnikov M.Y."/>
            <person name="Popov V.N."/>
        </authorList>
    </citation>
    <scope>NUCLEOTIDE SEQUENCE [LARGE SCALE GENOMIC DNA]</scope>
</reference>
<dbReference type="Gene3D" id="1.10.3730.10">
    <property type="entry name" value="ProC C-terminal domain-like"/>
    <property type="match status" value="1"/>
</dbReference>
<evidence type="ECO:0000313" key="18">
    <source>
        <dbReference type="Proteomes" id="UP000183832"/>
    </source>
</evidence>
<proteinExistence type="inferred from homology"/>
<name>A0A1J1HJ17_9DIPT</name>
<dbReference type="GO" id="GO:0055129">
    <property type="term" value="P:L-proline biosynthetic process"/>
    <property type="evidence" value="ECO:0007669"/>
    <property type="project" value="UniProtKB-UniPathway"/>
</dbReference>
<comment type="catalytic activity">
    <reaction evidence="11">
        <text>L-proline + NAD(+) = (S)-1-pyrroline-5-carboxylate + NADH + 2 H(+)</text>
        <dbReference type="Rhea" id="RHEA:14105"/>
        <dbReference type="ChEBI" id="CHEBI:15378"/>
        <dbReference type="ChEBI" id="CHEBI:17388"/>
        <dbReference type="ChEBI" id="CHEBI:57540"/>
        <dbReference type="ChEBI" id="CHEBI:57945"/>
        <dbReference type="ChEBI" id="CHEBI:60039"/>
        <dbReference type="EC" id="1.5.1.2"/>
    </reaction>
</comment>
<evidence type="ECO:0000313" key="17">
    <source>
        <dbReference type="EMBL" id="CRK88005.1"/>
    </source>
</evidence>
<evidence type="ECO:0000256" key="7">
    <source>
        <dbReference type="ARBA" id="ARBA00022605"/>
    </source>
</evidence>
<feature type="binding site" evidence="13">
    <location>
        <begin position="10"/>
        <end position="15"/>
    </location>
    <ligand>
        <name>NADP(+)</name>
        <dbReference type="ChEBI" id="CHEBI:58349"/>
    </ligand>
</feature>
<dbReference type="SUPFAM" id="SSF51735">
    <property type="entry name" value="NAD(P)-binding Rossmann-fold domains"/>
    <property type="match status" value="1"/>
</dbReference>
<keyword evidence="9 13" id="KW-0521">NADP</keyword>
<evidence type="ECO:0000256" key="4">
    <source>
        <dbReference type="ARBA" id="ARBA00012855"/>
    </source>
</evidence>
<evidence type="ECO:0000256" key="14">
    <source>
        <dbReference type="RuleBase" id="RU003903"/>
    </source>
</evidence>
<dbReference type="PANTHER" id="PTHR11645:SF62">
    <property type="entry name" value="PYRROLINE-5-CARBOXYLATE REDUCTASE"/>
    <property type="match status" value="1"/>
</dbReference>
<evidence type="ECO:0000256" key="11">
    <source>
        <dbReference type="ARBA" id="ARBA00050547"/>
    </source>
</evidence>
<evidence type="ECO:0000256" key="6">
    <source>
        <dbReference type="ARBA" id="ARBA00022490"/>
    </source>
</evidence>
<dbReference type="STRING" id="568069.A0A1J1HJ17"/>
<organism evidence="17 18">
    <name type="scientific">Clunio marinus</name>
    <dbReference type="NCBI Taxonomy" id="568069"/>
    <lineage>
        <taxon>Eukaryota</taxon>
        <taxon>Metazoa</taxon>
        <taxon>Ecdysozoa</taxon>
        <taxon>Arthropoda</taxon>
        <taxon>Hexapoda</taxon>
        <taxon>Insecta</taxon>
        <taxon>Pterygota</taxon>
        <taxon>Neoptera</taxon>
        <taxon>Endopterygota</taxon>
        <taxon>Diptera</taxon>
        <taxon>Nematocera</taxon>
        <taxon>Chironomoidea</taxon>
        <taxon>Chironomidae</taxon>
        <taxon>Clunio</taxon>
    </lineage>
</organism>
<dbReference type="Gene3D" id="3.40.50.720">
    <property type="entry name" value="NAD(P)-binding Rossmann-like Domain"/>
    <property type="match status" value="1"/>
</dbReference>
<evidence type="ECO:0000256" key="8">
    <source>
        <dbReference type="ARBA" id="ARBA00022650"/>
    </source>
</evidence>
<feature type="domain" description="Pyrroline-5-carboxylate reductase dimerisation" evidence="16">
    <location>
        <begin position="164"/>
        <end position="267"/>
    </location>
</feature>
<evidence type="ECO:0000256" key="10">
    <source>
        <dbReference type="ARBA" id="ARBA00023002"/>
    </source>
</evidence>
<dbReference type="PANTHER" id="PTHR11645">
    <property type="entry name" value="PYRROLINE-5-CARBOXYLATE REDUCTASE"/>
    <property type="match status" value="1"/>
</dbReference>
<dbReference type="InterPro" id="IPR028939">
    <property type="entry name" value="P5C_Rdtase_cat_N"/>
</dbReference>
<dbReference type="EMBL" id="CVRI01000006">
    <property type="protein sequence ID" value="CRK88005.1"/>
    <property type="molecule type" value="Genomic_DNA"/>
</dbReference>
<dbReference type="AlphaFoldDB" id="A0A1J1HJ17"/>
<feature type="binding site" evidence="13">
    <location>
        <position position="60"/>
    </location>
    <ligand>
        <name>NADPH</name>
        <dbReference type="ChEBI" id="CHEBI:57783"/>
    </ligand>
</feature>
<dbReference type="FunFam" id="1.10.3730.10:FF:000001">
    <property type="entry name" value="Pyrroline-5-carboxylate reductase"/>
    <property type="match status" value="1"/>
</dbReference>
<evidence type="ECO:0000259" key="15">
    <source>
        <dbReference type="Pfam" id="PF03807"/>
    </source>
</evidence>
<evidence type="ECO:0000256" key="2">
    <source>
        <dbReference type="ARBA" id="ARBA00005205"/>
    </source>
</evidence>
<dbReference type="NCBIfam" id="TIGR00112">
    <property type="entry name" value="proC"/>
    <property type="match status" value="1"/>
</dbReference>
<evidence type="ECO:0000256" key="5">
    <source>
        <dbReference type="ARBA" id="ARBA00021413"/>
    </source>
</evidence>
<dbReference type="InterPro" id="IPR000304">
    <property type="entry name" value="Pyrroline-COOH_reductase"/>
</dbReference>
<dbReference type="SUPFAM" id="SSF48179">
    <property type="entry name" value="6-phosphogluconate dehydrogenase C-terminal domain-like"/>
    <property type="match status" value="1"/>
</dbReference>
<evidence type="ECO:0000256" key="12">
    <source>
        <dbReference type="ARBA" id="ARBA00052690"/>
    </source>
</evidence>
<keyword evidence="7 14" id="KW-0028">Amino-acid biosynthesis</keyword>
<dbReference type="PROSITE" id="PS00521">
    <property type="entry name" value="P5CR"/>
    <property type="match status" value="1"/>
</dbReference>
<evidence type="ECO:0000256" key="9">
    <source>
        <dbReference type="ARBA" id="ARBA00022857"/>
    </source>
</evidence>
<keyword evidence="10 14" id="KW-0560">Oxidoreductase</keyword>
<dbReference type="InterPro" id="IPR053790">
    <property type="entry name" value="P5CR-like_CS"/>
</dbReference>
<dbReference type="InterPro" id="IPR029036">
    <property type="entry name" value="P5CR_dimer"/>
</dbReference>
<evidence type="ECO:0000256" key="1">
    <source>
        <dbReference type="ARBA" id="ARBA00004496"/>
    </source>
</evidence>
<dbReference type="PIRSF" id="PIRSF000193">
    <property type="entry name" value="Pyrrol-5-carb_rd"/>
    <property type="match status" value="1"/>
</dbReference>
<dbReference type="Pfam" id="PF14748">
    <property type="entry name" value="P5CR_dimer"/>
    <property type="match status" value="1"/>
</dbReference>
<comment type="similarity">
    <text evidence="3 14">Belongs to the pyrroline-5-carboxylate reductase family.</text>
</comment>
<dbReference type="Proteomes" id="UP000183832">
    <property type="component" value="Unassembled WGS sequence"/>
</dbReference>
<keyword evidence="18" id="KW-1185">Reference proteome</keyword>
<dbReference type="OrthoDB" id="10263291at2759"/>
<sequence length="273" mass="28757">MNKILKIGFIGGGKMAQAMAKGMISAGLTESKHLIASVHPSDKASLEAFRDFGAEAVTNNRSVVEKSDVVFLSVKPNVVKTALTDVKSISSGKLFVSIAMGITLQEIEKNLNSDSRVIRAMPNTPAIVQAAASVFVRGSKATSHDAKLIQTLFESIGTCDEVSEYMMDPVTALSGSGPAYIFVLIEALADGGVKMGLPRDLAYRLASQTVMGSGKLVIQSGIHPAVLKDNVTSPAGSTASGLHNLEKNNFRNAIIGAIEAATERCHEISNTQP</sequence>
<dbReference type="Pfam" id="PF03807">
    <property type="entry name" value="F420_oxidored"/>
    <property type="match status" value="1"/>
</dbReference>
<evidence type="ECO:0000259" key="16">
    <source>
        <dbReference type="Pfam" id="PF14748"/>
    </source>
</evidence>
<comment type="pathway">
    <text evidence="2 14">Amino-acid biosynthesis; L-proline biosynthesis; L-proline from L-glutamate 5-semialdehyde: step 1/1.</text>
</comment>
<dbReference type="HAMAP" id="MF_01925">
    <property type="entry name" value="P5C_reductase"/>
    <property type="match status" value="1"/>
</dbReference>
<comment type="subcellular location">
    <subcellularLocation>
        <location evidence="1">Cytoplasm</location>
    </subcellularLocation>
</comment>
<dbReference type="FunFam" id="3.40.50.720:FF:000190">
    <property type="entry name" value="Pyrroline-5-carboxylate reductase"/>
    <property type="match status" value="1"/>
</dbReference>
<comment type="catalytic activity">
    <reaction evidence="12 14">
        <text>L-proline + NADP(+) = (S)-1-pyrroline-5-carboxylate + NADPH + 2 H(+)</text>
        <dbReference type="Rhea" id="RHEA:14109"/>
        <dbReference type="ChEBI" id="CHEBI:15378"/>
        <dbReference type="ChEBI" id="CHEBI:17388"/>
        <dbReference type="ChEBI" id="CHEBI:57783"/>
        <dbReference type="ChEBI" id="CHEBI:58349"/>
        <dbReference type="ChEBI" id="CHEBI:60039"/>
        <dbReference type="EC" id="1.5.1.2"/>
    </reaction>
</comment>
<dbReference type="InterPro" id="IPR008927">
    <property type="entry name" value="6-PGluconate_DH-like_C_sf"/>
</dbReference>
<keyword evidence="6" id="KW-0963">Cytoplasm</keyword>
<dbReference type="UniPathway" id="UPA00098">
    <property type="reaction ID" value="UER00361"/>
</dbReference>
<protein>
    <recommendedName>
        <fullName evidence="5 14">Pyrroline-5-carboxylate reductase</fullName>
        <ecNumber evidence="4 14">1.5.1.2</ecNumber>
    </recommendedName>
</protein>
<gene>
    <name evidence="17" type="ORF">CLUMA_CG001791</name>
</gene>
<dbReference type="EC" id="1.5.1.2" evidence="4 14"/>
<dbReference type="GO" id="GO:0005737">
    <property type="term" value="C:cytoplasm"/>
    <property type="evidence" value="ECO:0007669"/>
    <property type="project" value="UniProtKB-SubCell"/>
</dbReference>
<evidence type="ECO:0000256" key="13">
    <source>
        <dbReference type="PIRSR" id="PIRSR000193-1"/>
    </source>
</evidence>
<keyword evidence="8 14" id="KW-0641">Proline biosynthesis</keyword>